<dbReference type="KEGG" id="apre:CNX65_21125"/>
<dbReference type="AlphaFoldDB" id="A0A290Z8Y2"/>
<feature type="transmembrane region" description="Helical" evidence="1">
    <location>
        <begin position="27"/>
        <end position="48"/>
    </location>
</feature>
<gene>
    <name evidence="2" type="ORF">CNX65_21125</name>
</gene>
<accession>A0A290Z8Y2</accession>
<evidence type="ECO:0000256" key="1">
    <source>
        <dbReference type="SAM" id="Phobius"/>
    </source>
</evidence>
<dbReference type="Pfam" id="PF19873">
    <property type="entry name" value="DUF6346"/>
    <property type="match status" value="1"/>
</dbReference>
<keyword evidence="3" id="KW-1185">Reference proteome</keyword>
<sequence length="187" mass="19418">MAEPDGRHSASNTGKRDEGAEDVWRKLALAIAALTGLVVWAALGALGLDGMARWQPQAALAEVAGRGTATISDCREAGGIGFRTGWFCVAEATWEDGTTSRVEPTPEGQFTPADQGRELAVVRRLETRPKGGDDVERVYRADFEPSLLLGFGSIVGALGAGALVTLVLLGAAARIGKKDDTKGGVGA</sequence>
<dbReference type="EMBL" id="CP023445">
    <property type="protein sequence ID" value="ATE55477.1"/>
    <property type="molecule type" value="Genomic_DNA"/>
</dbReference>
<dbReference type="Proteomes" id="UP000218505">
    <property type="component" value="Chromosome"/>
</dbReference>
<dbReference type="RefSeq" id="WP_096495311.1">
    <property type="nucleotide sequence ID" value="NZ_CP023445.1"/>
</dbReference>
<proteinExistence type="predicted"/>
<keyword evidence="1" id="KW-0472">Membrane</keyword>
<keyword evidence="1" id="KW-1133">Transmembrane helix</keyword>
<feature type="transmembrane region" description="Helical" evidence="1">
    <location>
        <begin position="147"/>
        <end position="173"/>
    </location>
</feature>
<evidence type="ECO:0000313" key="2">
    <source>
        <dbReference type="EMBL" id="ATE55477.1"/>
    </source>
</evidence>
<organism evidence="2 3">
    <name type="scientific">Actinosynnema pretiosum</name>
    <dbReference type="NCBI Taxonomy" id="42197"/>
    <lineage>
        <taxon>Bacteria</taxon>
        <taxon>Bacillati</taxon>
        <taxon>Actinomycetota</taxon>
        <taxon>Actinomycetes</taxon>
        <taxon>Pseudonocardiales</taxon>
        <taxon>Pseudonocardiaceae</taxon>
        <taxon>Actinosynnema</taxon>
    </lineage>
</organism>
<name>A0A290Z8Y2_9PSEU</name>
<reference evidence="2" key="1">
    <citation type="submission" date="2017-09" db="EMBL/GenBank/DDBJ databases">
        <title>Complete Genome Sequence of ansamitocin-producing Bacterium Actinosynnema pretiosum X47.</title>
        <authorList>
            <person name="Cao G."/>
            <person name="Zong G."/>
            <person name="Zhong C."/>
            <person name="Fu J."/>
        </authorList>
    </citation>
    <scope>NUCLEOTIDE SEQUENCE [LARGE SCALE GENOMIC DNA]</scope>
    <source>
        <strain evidence="2">X47</strain>
    </source>
</reference>
<protein>
    <submittedName>
        <fullName evidence="2">Uncharacterized protein</fullName>
    </submittedName>
</protein>
<dbReference type="InterPro" id="IPR045927">
    <property type="entry name" value="DUF6346"/>
</dbReference>
<evidence type="ECO:0000313" key="3">
    <source>
        <dbReference type="Proteomes" id="UP000218505"/>
    </source>
</evidence>
<keyword evidence="1" id="KW-0812">Transmembrane</keyword>